<dbReference type="KEGG" id="aaf:AURANDRAFT_3922"/>
<dbReference type="eggNOG" id="KOG0920">
    <property type="taxonomic scope" value="Eukaryota"/>
</dbReference>
<dbReference type="AlphaFoldDB" id="F0Y548"/>
<organism evidence="5">
    <name type="scientific">Aureococcus anophagefferens</name>
    <name type="common">Harmful bloom alga</name>
    <dbReference type="NCBI Taxonomy" id="44056"/>
    <lineage>
        <taxon>Eukaryota</taxon>
        <taxon>Sar</taxon>
        <taxon>Stramenopiles</taxon>
        <taxon>Ochrophyta</taxon>
        <taxon>Pelagophyceae</taxon>
        <taxon>Pelagomonadales</taxon>
        <taxon>Pelagomonadaceae</taxon>
        <taxon>Aureococcus</taxon>
    </lineage>
</organism>
<evidence type="ECO:0000313" key="4">
    <source>
        <dbReference type="EMBL" id="EGB09433.1"/>
    </source>
</evidence>
<evidence type="ECO:0000256" key="2">
    <source>
        <dbReference type="ARBA" id="ARBA00022806"/>
    </source>
</evidence>
<feature type="domain" description="Helicase-associated" evidence="3">
    <location>
        <begin position="15"/>
        <end position="109"/>
    </location>
</feature>
<keyword evidence="1" id="KW-0378">Hydrolase</keyword>
<dbReference type="GO" id="GO:0003723">
    <property type="term" value="F:RNA binding"/>
    <property type="evidence" value="ECO:0007669"/>
    <property type="project" value="TreeGrafter"/>
</dbReference>
<dbReference type="RefSeq" id="XP_009035369.1">
    <property type="nucleotide sequence ID" value="XM_009037121.1"/>
</dbReference>
<dbReference type="InterPro" id="IPR011709">
    <property type="entry name" value="DEAD-box_helicase_OB_fold"/>
</dbReference>
<dbReference type="Pfam" id="PF07717">
    <property type="entry name" value="OB_NTP_bind"/>
    <property type="match status" value="1"/>
</dbReference>
<dbReference type="InterPro" id="IPR007502">
    <property type="entry name" value="Helicase-assoc_dom"/>
</dbReference>
<evidence type="ECO:0000313" key="5">
    <source>
        <dbReference type="Proteomes" id="UP000002729"/>
    </source>
</evidence>
<dbReference type="InterPro" id="IPR059023">
    <property type="entry name" value="RNA_hel_CTD"/>
</dbReference>
<dbReference type="GO" id="GO:0004386">
    <property type="term" value="F:helicase activity"/>
    <property type="evidence" value="ECO:0007669"/>
    <property type="project" value="TreeGrafter"/>
</dbReference>
<dbReference type="OMA" id="FRIFTHE"/>
<evidence type="ECO:0000259" key="3">
    <source>
        <dbReference type="SMART" id="SM00847"/>
    </source>
</evidence>
<dbReference type="OrthoDB" id="5600252at2759"/>
<accession>F0Y548</accession>
<dbReference type="PANTHER" id="PTHR18934">
    <property type="entry name" value="ATP-DEPENDENT RNA HELICASE"/>
    <property type="match status" value="1"/>
</dbReference>
<keyword evidence="2" id="KW-0547">Nucleotide-binding</keyword>
<proteinExistence type="predicted"/>
<name>F0Y548_AURAN</name>
<dbReference type="Proteomes" id="UP000002729">
    <property type="component" value="Unassembled WGS sequence"/>
</dbReference>
<feature type="non-terminal residue" evidence="4">
    <location>
        <position position="1"/>
    </location>
</feature>
<dbReference type="SMART" id="SM00847">
    <property type="entry name" value="HA2"/>
    <property type="match status" value="1"/>
</dbReference>
<dbReference type="GeneID" id="20221953"/>
<dbReference type="InParanoid" id="F0Y548"/>
<dbReference type="PANTHER" id="PTHR18934:SF145">
    <property type="entry name" value="ATP-DEPENDENT RNA HELICASE DHX57-RELATED"/>
    <property type="match status" value="1"/>
</dbReference>
<dbReference type="Pfam" id="PF21010">
    <property type="entry name" value="HA2_C"/>
    <property type="match status" value="1"/>
</dbReference>
<reference evidence="4 5" key="1">
    <citation type="journal article" date="2011" name="Proc. Natl. Acad. Sci. U.S.A.">
        <title>Niche of harmful alga Aureococcus anophagefferens revealed through ecogenomics.</title>
        <authorList>
            <person name="Gobler C.J."/>
            <person name="Berry D.L."/>
            <person name="Dyhrman S.T."/>
            <person name="Wilhelm S.W."/>
            <person name="Salamov A."/>
            <person name="Lobanov A.V."/>
            <person name="Zhang Y."/>
            <person name="Collier J.L."/>
            <person name="Wurch L.L."/>
            <person name="Kustka A.B."/>
            <person name="Dill B.D."/>
            <person name="Shah M."/>
            <person name="VerBerkmoes N.C."/>
            <person name="Kuo A."/>
            <person name="Terry A."/>
            <person name="Pangilinan J."/>
            <person name="Lindquist E.A."/>
            <person name="Lucas S."/>
            <person name="Paulsen I.T."/>
            <person name="Hattenrath-Lehmann T.K."/>
            <person name="Talmage S.C."/>
            <person name="Walker E.A."/>
            <person name="Koch F."/>
            <person name="Burson A.M."/>
            <person name="Marcoval M.A."/>
            <person name="Tang Y.Z."/>
            <person name="Lecleir G.R."/>
            <person name="Coyne K.J."/>
            <person name="Berg G.M."/>
            <person name="Bertrand E.M."/>
            <person name="Saito M.A."/>
            <person name="Gladyshev V.N."/>
            <person name="Grigoriev I.V."/>
        </authorList>
    </citation>
    <scope>NUCLEOTIDE SEQUENCE [LARGE SCALE GENOMIC DNA]</scope>
    <source>
        <strain evidence="5">CCMP 1984</strain>
    </source>
</reference>
<evidence type="ECO:0000256" key="1">
    <source>
        <dbReference type="ARBA" id="ARBA00022801"/>
    </source>
</evidence>
<gene>
    <name evidence="4" type="ORF">AURANDRAFT_3922</name>
</gene>
<dbReference type="EMBL" id="GL833125">
    <property type="protein sequence ID" value="EGB09433.1"/>
    <property type="molecule type" value="Genomic_DNA"/>
</dbReference>
<dbReference type="Pfam" id="PF26026">
    <property type="entry name" value="RNA_hel_CTD"/>
    <property type="match status" value="1"/>
</dbReference>
<keyword evidence="2" id="KW-0067">ATP-binding</keyword>
<dbReference type="Gene3D" id="1.20.120.1080">
    <property type="match status" value="1"/>
</dbReference>
<keyword evidence="5" id="KW-1185">Reference proteome</keyword>
<feature type="non-terminal residue" evidence="4">
    <location>
        <position position="336"/>
    </location>
</feature>
<keyword evidence="2" id="KW-0347">Helicase</keyword>
<protein>
    <recommendedName>
        <fullName evidence="3">Helicase-associated domain-containing protein</fullName>
    </recommendedName>
</protein>
<sequence>LAALLEPPRPAAVRRAVDELATLGALETSEGREDLTALGAHLSLLPTDARIGKFILLGAIFGAVDETLTIASVLTSRSPFVAPFALRDEADAAKRSMAGATQSDHLAALRAYAEFDGIKGNGKYDFARQNFLGIKSLQQIAALKRQFLELLSDAGFAPRGLRARRPERAPDTLLKALLCAALYPQVALVETKESSSKGKGKGGGGSKLKIRDEDGAEMAVALHPSSVNARLSRFESPYVVFAEKLKTAQVYLRDTTPVSPYALMLFGGRLRGKGAGGARVLSVDDWIQFRVPGGVEKLVTGIRVQLDSLLTQKIENPDLELSAAGKGVLEAVVALL</sequence>